<evidence type="ECO:0000313" key="2">
    <source>
        <dbReference type="Proteomes" id="UP001610818"/>
    </source>
</evidence>
<comment type="caution">
    <text evidence="1">The sequence shown here is derived from an EMBL/GenBank/DDBJ whole genome shotgun (WGS) entry which is preliminary data.</text>
</comment>
<proteinExistence type="predicted"/>
<sequence>MSETARQASSGRDLAERLGFEPSQTVLVFGRGGECDQALRASIEEVTGAEVVNEEYADAVDVVLLWWRRDDGDLRDTLTRAKESLADGGRIWLLTPKVEHDGYVDPSEINDSGQAAGLGQTSSITLTRNWLAACLQPPAVM</sequence>
<dbReference type="InterPro" id="IPR021412">
    <property type="entry name" value="DUF3052"/>
</dbReference>
<organism evidence="1 2">
    <name type="scientific">Streptomyces longisporoflavus</name>
    <dbReference type="NCBI Taxonomy" id="28044"/>
    <lineage>
        <taxon>Bacteria</taxon>
        <taxon>Bacillati</taxon>
        <taxon>Actinomycetota</taxon>
        <taxon>Actinomycetes</taxon>
        <taxon>Kitasatosporales</taxon>
        <taxon>Streptomycetaceae</taxon>
        <taxon>Streptomyces</taxon>
    </lineage>
</organism>
<gene>
    <name evidence="1" type="ORF">ACH4F9_20095</name>
</gene>
<protein>
    <submittedName>
        <fullName evidence="1">DUF3052 domain-containing protein</fullName>
    </submittedName>
</protein>
<evidence type="ECO:0000313" key="1">
    <source>
        <dbReference type="EMBL" id="MFH8547307.1"/>
    </source>
</evidence>
<dbReference type="SUPFAM" id="SSF53335">
    <property type="entry name" value="S-adenosyl-L-methionine-dependent methyltransferases"/>
    <property type="match status" value="1"/>
</dbReference>
<dbReference type="Pfam" id="PF11253">
    <property type="entry name" value="DUF3052"/>
    <property type="match status" value="1"/>
</dbReference>
<accession>A0ABW7QRA6</accession>
<name>A0ABW7QRA6_9ACTN</name>
<reference evidence="1 2" key="1">
    <citation type="submission" date="2024-10" db="EMBL/GenBank/DDBJ databases">
        <title>The Natural Products Discovery Center: Release of the First 8490 Sequenced Strains for Exploring Actinobacteria Biosynthetic Diversity.</title>
        <authorList>
            <person name="Kalkreuter E."/>
            <person name="Kautsar S.A."/>
            <person name="Yang D."/>
            <person name="Bader C.D."/>
            <person name="Teijaro C.N."/>
            <person name="Fluegel L."/>
            <person name="Davis C.M."/>
            <person name="Simpson J.R."/>
            <person name="Lauterbach L."/>
            <person name="Steele A.D."/>
            <person name="Gui C."/>
            <person name="Meng S."/>
            <person name="Li G."/>
            <person name="Viehrig K."/>
            <person name="Ye F."/>
            <person name="Su P."/>
            <person name="Kiefer A.F."/>
            <person name="Nichols A."/>
            <person name="Cepeda A.J."/>
            <person name="Yan W."/>
            <person name="Fan B."/>
            <person name="Jiang Y."/>
            <person name="Adhikari A."/>
            <person name="Zheng C.-J."/>
            <person name="Schuster L."/>
            <person name="Cowan T.M."/>
            <person name="Smanski M.J."/>
            <person name="Chevrette M.G."/>
            <person name="De Carvalho L.P.S."/>
            <person name="Shen B."/>
        </authorList>
    </citation>
    <scope>NUCLEOTIDE SEQUENCE [LARGE SCALE GENOMIC DNA]</scope>
    <source>
        <strain evidence="1 2">NPDC017990</strain>
    </source>
</reference>
<dbReference type="InterPro" id="IPR029063">
    <property type="entry name" value="SAM-dependent_MTases_sf"/>
</dbReference>
<dbReference type="RefSeq" id="WP_397713311.1">
    <property type="nucleotide sequence ID" value="NZ_JBIRGN010000003.1"/>
</dbReference>
<keyword evidence="2" id="KW-1185">Reference proteome</keyword>
<dbReference type="Proteomes" id="UP001610818">
    <property type="component" value="Unassembled WGS sequence"/>
</dbReference>
<dbReference type="EMBL" id="JBIRGQ010000003">
    <property type="protein sequence ID" value="MFH8547307.1"/>
    <property type="molecule type" value="Genomic_DNA"/>
</dbReference>